<protein>
    <recommendedName>
        <fullName evidence="1">DUF5615 domain-containing protein</fullName>
    </recommendedName>
</protein>
<evidence type="ECO:0000313" key="3">
    <source>
        <dbReference type="Proteomes" id="UP000013909"/>
    </source>
</evidence>
<reference evidence="2 3" key="1">
    <citation type="submission" date="2013-02" db="EMBL/GenBank/DDBJ databases">
        <title>A novel strain isolated from Lonar lake, Maharashtra, India.</title>
        <authorList>
            <person name="Singh A."/>
        </authorList>
    </citation>
    <scope>NUCLEOTIDE SEQUENCE [LARGE SCALE GENOMIC DNA]</scope>
    <source>
        <strain evidence="2 3">AK24</strain>
    </source>
</reference>
<dbReference type="AlphaFoldDB" id="R7ZME7"/>
<keyword evidence="3" id="KW-1185">Reference proteome</keyword>
<proteinExistence type="predicted"/>
<dbReference type="Proteomes" id="UP000013909">
    <property type="component" value="Unassembled WGS sequence"/>
</dbReference>
<dbReference type="InterPro" id="IPR041049">
    <property type="entry name" value="DUF5615"/>
</dbReference>
<sequence length="99" mass="11733">MELEYEVFSIREHLQGVSDRIVIETVKSKKGFLLTEDKDFGELVFSHGIQGCSVIFLRYEKQEIIHIKKNIIKSLETYYRNSDHLFITITKDKVRVRKI</sequence>
<dbReference type="EMBL" id="AQHR01000110">
    <property type="protein sequence ID" value="EON75270.1"/>
    <property type="molecule type" value="Genomic_DNA"/>
</dbReference>
<name>R7ZME7_9BACT</name>
<accession>R7ZME7</accession>
<organism evidence="2 3">
    <name type="scientific">Lunatimonas lonarensis</name>
    <dbReference type="NCBI Taxonomy" id="1232681"/>
    <lineage>
        <taxon>Bacteria</taxon>
        <taxon>Pseudomonadati</taxon>
        <taxon>Bacteroidota</taxon>
        <taxon>Cytophagia</taxon>
        <taxon>Cytophagales</taxon>
        <taxon>Cyclobacteriaceae</taxon>
    </lineage>
</organism>
<dbReference type="STRING" id="1232681.ADIS_4441"/>
<dbReference type="OrthoDB" id="9806751at2"/>
<gene>
    <name evidence="2" type="ORF">ADIS_4441</name>
</gene>
<evidence type="ECO:0000313" key="2">
    <source>
        <dbReference type="EMBL" id="EON75270.1"/>
    </source>
</evidence>
<dbReference type="Pfam" id="PF18480">
    <property type="entry name" value="DUF5615"/>
    <property type="match status" value="1"/>
</dbReference>
<evidence type="ECO:0000259" key="1">
    <source>
        <dbReference type="Pfam" id="PF18480"/>
    </source>
</evidence>
<feature type="domain" description="DUF5615" evidence="1">
    <location>
        <begin position="3"/>
        <end position="90"/>
    </location>
</feature>
<comment type="caution">
    <text evidence="2">The sequence shown here is derived from an EMBL/GenBank/DDBJ whole genome shotgun (WGS) entry which is preliminary data.</text>
</comment>